<name>A0A9Q0H1G3_9MAGN</name>
<evidence type="ECO:0000313" key="1">
    <source>
        <dbReference type="EMBL" id="KAJ4956906.1"/>
    </source>
</evidence>
<dbReference type="SUPFAM" id="SSF81383">
    <property type="entry name" value="F-box domain"/>
    <property type="match status" value="1"/>
</dbReference>
<dbReference type="EMBL" id="JAMYWD010000011">
    <property type="protein sequence ID" value="KAJ4956906.1"/>
    <property type="molecule type" value="Genomic_DNA"/>
</dbReference>
<dbReference type="InterPro" id="IPR025886">
    <property type="entry name" value="PP2-like"/>
</dbReference>
<dbReference type="Proteomes" id="UP001141806">
    <property type="component" value="Unassembled WGS sequence"/>
</dbReference>
<gene>
    <name evidence="1" type="ORF">NE237_013689</name>
</gene>
<dbReference type="AlphaFoldDB" id="A0A9Q0H1G3"/>
<protein>
    <recommendedName>
        <fullName evidence="3">F-box domain-containing protein</fullName>
    </recommendedName>
</protein>
<sequence length="299" mass="34223">MEQGATTDLPFLPESCIVDILSRTCTSPRHACRLSVVSLISRSAADSDSIWEKFFPSDIQLILSSSVSQSLPDFSSKKEQFLHLCDNPLLIDDGTMTFALDKCSGKKCFMIGVTEVFIHWGHDPNSWNYRSFPESRFSEVAELLGVNWLEICGKMETRLLSPNTTYVTYLVFKLTVLANGLQHKFRVNVNFVSDGRSRQQGREKSVFLQRPVERKRKRELPEEREANSVPVFTENKNPVPVDEVPQERGDGWMEIDMGEFFNKRGEYEEVEMKLVDLDNRYSKSGLIIQGIELRPKVNQ</sequence>
<dbReference type="OrthoDB" id="1918565at2759"/>
<evidence type="ECO:0008006" key="3">
    <source>
        <dbReference type="Google" id="ProtNLM"/>
    </source>
</evidence>
<dbReference type="PANTHER" id="PTHR32278:SF111">
    <property type="entry name" value="F-BOX PROTEIN PP2-B12-RELATED"/>
    <property type="match status" value="1"/>
</dbReference>
<organism evidence="1 2">
    <name type="scientific">Protea cynaroides</name>
    <dbReference type="NCBI Taxonomy" id="273540"/>
    <lineage>
        <taxon>Eukaryota</taxon>
        <taxon>Viridiplantae</taxon>
        <taxon>Streptophyta</taxon>
        <taxon>Embryophyta</taxon>
        <taxon>Tracheophyta</taxon>
        <taxon>Spermatophyta</taxon>
        <taxon>Magnoliopsida</taxon>
        <taxon>Proteales</taxon>
        <taxon>Proteaceae</taxon>
        <taxon>Protea</taxon>
    </lineage>
</organism>
<reference evidence="1" key="1">
    <citation type="journal article" date="2023" name="Plant J.">
        <title>The genome of the king protea, Protea cynaroides.</title>
        <authorList>
            <person name="Chang J."/>
            <person name="Duong T.A."/>
            <person name="Schoeman C."/>
            <person name="Ma X."/>
            <person name="Roodt D."/>
            <person name="Barker N."/>
            <person name="Li Z."/>
            <person name="Van de Peer Y."/>
            <person name="Mizrachi E."/>
        </authorList>
    </citation>
    <scope>NUCLEOTIDE SEQUENCE</scope>
    <source>
        <tissue evidence="1">Young leaves</tissue>
    </source>
</reference>
<keyword evidence="2" id="KW-1185">Reference proteome</keyword>
<comment type="caution">
    <text evidence="1">The sequence shown here is derived from an EMBL/GenBank/DDBJ whole genome shotgun (WGS) entry which is preliminary data.</text>
</comment>
<proteinExistence type="predicted"/>
<accession>A0A9Q0H1G3</accession>
<dbReference type="Pfam" id="PF14299">
    <property type="entry name" value="PP2"/>
    <property type="match status" value="1"/>
</dbReference>
<dbReference type="InterPro" id="IPR036047">
    <property type="entry name" value="F-box-like_dom_sf"/>
</dbReference>
<evidence type="ECO:0000313" key="2">
    <source>
        <dbReference type="Proteomes" id="UP001141806"/>
    </source>
</evidence>
<dbReference type="PANTHER" id="PTHR32278">
    <property type="entry name" value="F-BOX DOMAIN-CONTAINING PROTEIN"/>
    <property type="match status" value="1"/>
</dbReference>
<dbReference type="CDD" id="cd22162">
    <property type="entry name" value="F-box_AtSKIP3-like"/>
    <property type="match status" value="1"/>
</dbReference>